<evidence type="ECO:0000313" key="1">
    <source>
        <dbReference type="EMBL" id="ELP85895.1"/>
    </source>
</evidence>
<dbReference type="AlphaFoldDB" id="A0A0A1TX63"/>
<name>A0A0A1TX63_ENTIV</name>
<accession>A0A0A1TX63</accession>
<dbReference type="OMA" id="HCEDVKK"/>
<keyword evidence="2" id="KW-1185">Reference proteome</keyword>
<dbReference type="GeneID" id="14884928"/>
<organism evidence="1 2">
    <name type="scientific">Entamoeba invadens IP1</name>
    <dbReference type="NCBI Taxonomy" id="370355"/>
    <lineage>
        <taxon>Eukaryota</taxon>
        <taxon>Amoebozoa</taxon>
        <taxon>Evosea</taxon>
        <taxon>Archamoebae</taxon>
        <taxon>Mastigamoebida</taxon>
        <taxon>Entamoebidae</taxon>
        <taxon>Entamoeba</taxon>
    </lineage>
</organism>
<dbReference type="RefSeq" id="XP_004185241.1">
    <property type="nucleotide sequence ID" value="XM_004185193.1"/>
</dbReference>
<reference evidence="1 2" key="1">
    <citation type="submission" date="2012-10" db="EMBL/GenBank/DDBJ databases">
        <authorList>
            <person name="Zafar N."/>
            <person name="Inman J."/>
            <person name="Hall N."/>
            <person name="Lorenzi H."/>
            <person name="Caler E."/>
        </authorList>
    </citation>
    <scope>NUCLEOTIDE SEQUENCE [LARGE SCALE GENOMIC DNA]</scope>
    <source>
        <strain evidence="1 2">IP1</strain>
    </source>
</reference>
<proteinExistence type="predicted"/>
<dbReference type="Proteomes" id="UP000014680">
    <property type="component" value="Unassembled WGS sequence"/>
</dbReference>
<sequence length="192" mass="22355">MPCQLNNFEAFFQSKIDYKNFETYQQSVLIAILSKFATITIKKPRKATKVTEVHPLIQTIDFGDDMVNVASLACSKCQLNYKKDCNKMKYHAAFCRFEKNKKNFVQNLLIDMLLEFGFFFESKMAKKSTKTIQLERIASVFYKGRLTLDFQEFVLCGKEVTDYIGKEFQRNQSTIVIKNDPIISSLLDKYIL</sequence>
<dbReference type="VEuPathDB" id="AmoebaDB:EIN_134390"/>
<protein>
    <submittedName>
        <fullName evidence="1">Uncharacterized protein</fullName>
    </submittedName>
</protein>
<dbReference type="KEGG" id="eiv:EIN_134390"/>
<evidence type="ECO:0000313" key="2">
    <source>
        <dbReference type="Proteomes" id="UP000014680"/>
    </source>
</evidence>
<dbReference type="EMBL" id="KB207027">
    <property type="protein sequence ID" value="ELP85895.1"/>
    <property type="molecule type" value="Genomic_DNA"/>
</dbReference>
<gene>
    <name evidence="1" type="ORF">EIN_134390</name>
</gene>